<feature type="domain" description="Hydantoinase B/oxoprolinase" evidence="1">
    <location>
        <begin position="17"/>
        <end position="536"/>
    </location>
</feature>
<dbReference type="AlphaFoldDB" id="A0A381TJV0"/>
<dbReference type="InterPro" id="IPR045079">
    <property type="entry name" value="Oxoprolinase-like"/>
</dbReference>
<organism evidence="2">
    <name type="scientific">marine metagenome</name>
    <dbReference type="NCBI Taxonomy" id="408172"/>
    <lineage>
        <taxon>unclassified sequences</taxon>
        <taxon>metagenomes</taxon>
        <taxon>ecological metagenomes</taxon>
    </lineage>
</organism>
<dbReference type="Pfam" id="PF02538">
    <property type="entry name" value="Hydantoinase_B"/>
    <property type="match status" value="1"/>
</dbReference>
<dbReference type="PANTHER" id="PTHR11365">
    <property type="entry name" value="5-OXOPROLINASE RELATED"/>
    <property type="match status" value="1"/>
</dbReference>
<dbReference type="PANTHER" id="PTHR11365:SF23">
    <property type="entry name" value="HYPOTHETICAL 5-OXOPROLINASE (EUROFUNG)-RELATED"/>
    <property type="match status" value="1"/>
</dbReference>
<sequence length="554" mass="60463">MKNKIPHKNNKTFTNVDPITVEVIRNSFASIAKQMNQNLARSAYTPIIYEMKDCSVAIFDRNVNLVGQSSGLPVFLGTLGPAVKAVVKSYKISELKEGDIYIINDSYIVGSHLNDMTVLSPIFYKNKLIGFGATKAHWMDIGAKSPSSATDSTEIYQEGYRLGPTRAFKGGKPEKDIIDFLMRNSRLPKSIWGDLQAQIAACRTGEREMKKLYKKYGTDLIDSASVSIFNQNENAERQAVKKMPNGRWKAVGSLDSWGPGGDPVKVVTTLTISGQEMHVDLTGSSDQTPGCLNCGLQQTIAGIRLAFKFVIEPQIDVNEGSFKNLIITVPERSVFDAREPAACQHYYPHIGLMIDLFLDALSNAAPDAVIAGQPGDAMNIMITGKHTDSEELFVSGEATGIGWGAFNGSDGSNGMMTYGGGDLKNFPIEVQEYRFPLRIHEYRLRPNSGGEGRWRGGLGLIRKYEVLKDSRLSTWFERTKTTGQGLLGAGNGKPAEVLVEEPNGKKWNALKCADVAITAGTNITVKTGGGGGFGLPEKRSKNAIIEDKKQGYVN</sequence>
<evidence type="ECO:0000313" key="2">
    <source>
        <dbReference type="EMBL" id="SVA15047.1"/>
    </source>
</evidence>
<reference evidence="2" key="1">
    <citation type="submission" date="2018-05" db="EMBL/GenBank/DDBJ databases">
        <authorList>
            <person name="Lanie J.A."/>
            <person name="Ng W.-L."/>
            <person name="Kazmierczak K.M."/>
            <person name="Andrzejewski T.M."/>
            <person name="Davidsen T.M."/>
            <person name="Wayne K.J."/>
            <person name="Tettelin H."/>
            <person name="Glass J.I."/>
            <person name="Rusch D."/>
            <person name="Podicherti R."/>
            <person name="Tsui H.-C.T."/>
            <person name="Winkler M.E."/>
        </authorList>
    </citation>
    <scope>NUCLEOTIDE SEQUENCE</scope>
</reference>
<dbReference type="InterPro" id="IPR003692">
    <property type="entry name" value="Hydantoinase_B"/>
</dbReference>
<evidence type="ECO:0000259" key="1">
    <source>
        <dbReference type="Pfam" id="PF02538"/>
    </source>
</evidence>
<accession>A0A381TJV0</accession>
<dbReference type="GO" id="GO:0017168">
    <property type="term" value="F:5-oxoprolinase (ATP-hydrolyzing) activity"/>
    <property type="evidence" value="ECO:0007669"/>
    <property type="project" value="TreeGrafter"/>
</dbReference>
<proteinExistence type="predicted"/>
<name>A0A381TJV0_9ZZZZ</name>
<dbReference type="EMBL" id="UINC01004536">
    <property type="protein sequence ID" value="SVA15047.1"/>
    <property type="molecule type" value="Genomic_DNA"/>
</dbReference>
<protein>
    <recommendedName>
        <fullName evidence="1">Hydantoinase B/oxoprolinase domain-containing protein</fullName>
    </recommendedName>
</protein>
<dbReference type="GO" id="GO:0005829">
    <property type="term" value="C:cytosol"/>
    <property type="evidence" value="ECO:0007669"/>
    <property type="project" value="TreeGrafter"/>
</dbReference>
<gene>
    <name evidence="2" type="ORF">METZ01_LOCUS67901</name>
</gene>
<dbReference type="GO" id="GO:0006749">
    <property type="term" value="P:glutathione metabolic process"/>
    <property type="evidence" value="ECO:0007669"/>
    <property type="project" value="TreeGrafter"/>
</dbReference>